<evidence type="ECO:0000256" key="1">
    <source>
        <dbReference type="ARBA" id="ARBA00023125"/>
    </source>
</evidence>
<dbReference type="AlphaFoldDB" id="A0A3S0IG33"/>
<evidence type="ECO:0000259" key="3">
    <source>
        <dbReference type="PROSITE" id="PS50977"/>
    </source>
</evidence>
<dbReference type="SUPFAM" id="SSF48498">
    <property type="entry name" value="Tetracyclin repressor-like, C-terminal domain"/>
    <property type="match status" value="1"/>
</dbReference>
<accession>A0A3S0IG33</accession>
<dbReference type="PRINTS" id="PR00455">
    <property type="entry name" value="HTHTETR"/>
</dbReference>
<organism evidence="4 5">
    <name type="scientific">Bacillus yapensis</name>
    <dbReference type="NCBI Taxonomy" id="2492960"/>
    <lineage>
        <taxon>Bacteria</taxon>
        <taxon>Bacillati</taxon>
        <taxon>Bacillota</taxon>
        <taxon>Bacilli</taxon>
        <taxon>Bacillales</taxon>
        <taxon>Bacillaceae</taxon>
        <taxon>Bacillus</taxon>
    </lineage>
</organism>
<dbReference type="Proteomes" id="UP000271374">
    <property type="component" value="Unassembled WGS sequence"/>
</dbReference>
<feature type="domain" description="HTH tetR-type" evidence="3">
    <location>
        <begin position="19"/>
        <end position="79"/>
    </location>
</feature>
<dbReference type="PANTHER" id="PTHR30055">
    <property type="entry name" value="HTH-TYPE TRANSCRIPTIONAL REGULATOR RUTR"/>
    <property type="match status" value="1"/>
</dbReference>
<evidence type="ECO:0000313" key="4">
    <source>
        <dbReference type="EMBL" id="RTR33071.1"/>
    </source>
</evidence>
<sequence length="214" mass="24594">MNELDNLIGDLYEYDDELTAKQRKIIIAAIEAFAEKGYASTSTSEIAKNAGVAEGTIFRHYKTKKDLLISIVGPMVQKFIAPFVIRDMEKVLNQDHESIDDFLRAMLKNRIAFVSKNKLLFKILIQEIPFQPELKDLFKRHIGMKVVEKATLIIQHYQEKGQLVDLPPATIIRGIVSSIFGYIITRNLLLPELDWDDEVEIERTIHFILHGIKK</sequence>
<proteinExistence type="predicted"/>
<gene>
    <name evidence="4" type="ORF">EKG37_08400</name>
</gene>
<dbReference type="InterPro" id="IPR009057">
    <property type="entry name" value="Homeodomain-like_sf"/>
</dbReference>
<keyword evidence="1 2" id="KW-0238">DNA-binding</keyword>
<protein>
    <submittedName>
        <fullName evidence="4">TetR/AcrR family transcriptional regulator</fullName>
    </submittedName>
</protein>
<dbReference type="InterPro" id="IPR050109">
    <property type="entry name" value="HTH-type_TetR-like_transc_reg"/>
</dbReference>
<dbReference type="PANTHER" id="PTHR30055:SF222">
    <property type="entry name" value="REGULATORY PROTEIN"/>
    <property type="match status" value="1"/>
</dbReference>
<dbReference type="PROSITE" id="PS50977">
    <property type="entry name" value="HTH_TETR_2"/>
    <property type="match status" value="1"/>
</dbReference>
<dbReference type="Gene3D" id="1.10.357.10">
    <property type="entry name" value="Tetracycline Repressor, domain 2"/>
    <property type="match status" value="1"/>
</dbReference>
<dbReference type="Pfam" id="PF00440">
    <property type="entry name" value="TetR_N"/>
    <property type="match status" value="1"/>
</dbReference>
<dbReference type="OrthoDB" id="9780824at2"/>
<evidence type="ECO:0000256" key="2">
    <source>
        <dbReference type="PROSITE-ProRule" id="PRU00335"/>
    </source>
</evidence>
<keyword evidence="5" id="KW-1185">Reference proteome</keyword>
<evidence type="ECO:0000313" key="5">
    <source>
        <dbReference type="Proteomes" id="UP000271374"/>
    </source>
</evidence>
<dbReference type="RefSeq" id="WP_126408248.1">
    <property type="nucleotide sequence ID" value="NZ_RXNT01000005.1"/>
</dbReference>
<dbReference type="GO" id="GO:0006355">
    <property type="term" value="P:regulation of DNA-templated transcription"/>
    <property type="evidence" value="ECO:0007669"/>
    <property type="project" value="UniProtKB-ARBA"/>
</dbReference>
<feature type="DNA-binding region" description="H-T-H motif" evidence="2">
    <location>
        <begin position="42"/>
        <end position="61"/>
    </location>
</feature>
<name>A0A3S0IG33_9BACI</name>
<reference evidence="4 5" key="1">
    <citation type="submission" date="2018-12" db="EMBL/GenBank/DDBJ databases">
        <title>Bacillus yapensis draft genome sequence.</title>
        <authorList>
            <person name="Yu L."/>
            <person name="Xu X."/>
            <person name="Tang X."/>
        </authorList>
    </citation>
    <scope>NUCLEOTIDE SEQUENCE [LARGE SCALE GENOMIC DNA]</scope>
    <source>
        <strain evidence="4 5">XXST-01</strain>
    </source>
</reference>
<dbReference type="EMBL" id="RXNT01000005">
    <property type="protein sequence ID" value="RTR33071.1"/>
    <property type="molecule type" value="Genomic_DNA"/>
</dbReference>
<comment type="caution">
    <text evidence="4">The sequence shown here is derived from an EMBL/GenBank/DDBJ whole genome shotgun (WGS) entry which is preliminary data.</text>
</comment>
<dbReference type="InterPro" id="IPR001647">
    <property type="entry name" value="HTH_TetR"/>
</dbReference>
<dbReference type="InterPro" id="IPR036271">
    <property type="entry name" value="Tet_transcr_reg_TetR-rel_C_sf"/>
</dbReference>
<dbReference type="Gene3D" id="1.10.10.60">
    <property type="entry name" value="Homeodomain-like"/>
    <property type="match status" value="1"/>
</dbReference>
<dbReference type="SUPFAM" id="SSF46689">
    <property type="entry name" value="Homeodomain-like"/>
    <property type="match status" value="1"/>
</dbReference>
<dbReference type="GO" id="GO:0003677">
    <property type="term" value="F:DNA binding"/>
    <property type="evidence" value="ECO:0007669"/>
    <property type="project" value="UniProtKB-UniRule"/>
</dbReference>